<evidence type="ECO:0000256" key="1">
    <source>
        <dbReference type="SAM" id="MobiDB-lite"/>
    </source>
</evidence>
<name>A0A8S4EXJ2_PLUXY</name>
<evidence type="ECO:0000313" key="2">
    <source>
        <dbReference type="EMBL" id="CAG9119521.1"/>
    </source>
</evidence>
<evidence type="ECO:0000313" key="3">
    <source>
        <dbReference type="Proteomes" id="UP000653454"/>
    </source>
</evidence>
<sequence>MRKNNLTESIYTFPQCANCAPLFELTHEEEEEERHEAIEGQAHAQGRDPPAQQPQQRRADRALHAGRGARASLVAQLRRR</sequence>
<dbReference type="Proteomes" id="UP000653454">
    <property type="component" value="Unassembled WGS sequence"/>
</dbReference>
<proteinExistence type="predicted"/>
<reference evidence="2" key="1">
    <citation type="submission" date="2020-11" db="EMBL/GenBank/DDBJ databases">
        <authorList>
            <person name="Whiteford S."/>
        </authorList>
    </citation>
    <scope>NUCLEOTIDE SEQUENCE</scope>
</reference>
<dbReference type="EMBL" id="CAJHNJ030000022">
    <property type="protein sequence ID" value="CAG9119521.1"/>
    <property type="molecule type" value="Genomic_DNA"/>
</dbReference>
<dbReference type="AlphaFoldDB" id="A0A8S4EXJ2"/>
<keyword evidence="3" id="KW-1185">Reference proteome</keyword>
<gene>
    <name evidence="2" type="ORF">PLXY2_LOCUS6778</name>
</gene>
<accession>A0A8S4EXJ2</accession>
<protein>
    <submittedName>
        <fullName evidence="2">(diamondback moth) hypothetical protein</fullName>
    </submittedName>
</protein>
<organism evidence="2 3">
    <name type="scientific">Plutella xylostella</name>
    <name type="common">Diamondback moth</name>
    <name type="synonym">Plutella maculipennis</name>
    <dbReference type="NCBI Taxonomy" id="51655"/>
    <lineage>
        <taxon>Eukaryota</taxon>
        <taxon>Metazoa</taxon>
        <taxon>Ecdysozoa</taxon>
        <taxon>Arthropoda</taxon>
        <taxon>Hexapoda</taxon>
        <taxon>Insecta</taxon>
        <taxon>Pterygota</taxon>
        <taxon>Neoptera</taxon>
        <taxon>Endopterygota</taxon>
        <taxon>Lepidoptera</taxon>
        <taxon>Glossata</taxon>
        <taxon>Ditrysia</taxon>
        <taxon>Yponomeutoidea</taxon>
        <taxon>Plutellidae</taxon>
        <taxon>Plutella</taxon>
    </lineage>
</organism>
<feature type="region of interest" description="Disordered" evidence="1">
    <location>
        <begin position="27"/>
        <end position="80"/>
    </location>
</feature>
<feature type="compositionally biased region" description="Low complexity" evidence="1">
    <location>
        <begin position="47"/>
        <end position="56"/>
    </location>
</feature>
<comment type="caution">
    <text evidence="2">The sequence shown here is derived from an EMBL/GenBank/DDBJ whole genome shotgun (WGS) entry which is preliminary data.</text>
</comment>